<evidence type="ECO:0000256" key="12">
    <source>
        <dbReference type="PROSITE-ProRule" id="PRU01360"/>
    </source>
</evidence>
<evidence type="ECO:0000313" key="16">
    <source>
        <dbReference type="Proteomes" id="UP000234752"/>
    </source>
</evidence>
<evidence type="ECO:0000256" key="13">
    <source>
        <dbReference type="PROSITE-ProRule" id="PRU10144"/>
    </source>
</evidence>
<evidence type="ECO:0000256" key="6">
    <source>
        <dbReference type="ARBA" id="ARBA00022729"/>
    </source>
</evidence>
<dbReference type="PROSITE" id="PS01156">
    <property type="entry name" value="TONB_DEPENDENT_REC_2"/>
    <property type="match status" value="1"/>
</dbReference>
<evidence type="ECO:0000256" key="8">
    <source>
        <dbReference type="ARBA" id="ARBA00023065"/>
    </source>
</evidence>
<evidence type="ECO:0000313" key="15">
    <source>
        <dbReference type="EMBL" id="AUN29775.1"/>
    </source>
</evidence>
<dbReference type="PANTHER" id="PTHR32552:SF81">
    <property type="entry name" value="TONB-DEPENDENT OUTER MEMBRANE RECEPTOR"/>
    <property type="match status" value="1"/>
</dbReference>
<keyword evidence="8" id="KW-0406">Ion transport</keyword>
<dbReference type="InterPro" id="IPR039426">
    <property type="entry name" value="TonB-dep_rcpt-like"/>
</dbReference>
<dbReference type="AlphaFoldDB" id="A0A2K9NC77"/>
<evidence type="ECO:0000256" key="3">
    <source>
        <dbReference type="ARBA" id="ARBA00022452"/>
    </source>
</evidence>
<dbReference type="InterPro" id="IPR036942">
    <property type="entry name" value="Beta-barrel_TonB_sf"/>
</dbReference>
<dbReference type="RefSeq" id="WP_102111496.1">
    <property type="nucleotide sequence ID" value="NZ_BMGN01000003.1"/>
</dbReference>
<dbReference type="SUPFAM" id="SSF56935">
    <property type="entry name" value="Porins"/>
    <property type="match status" value="1"/>
</dbReference>
<comment type="similarity">
    <text evidence="12 14">Belongs to the TonB-dependent receptor family.</text>
</comment>
<dbReference type="Pfam" id="PF00593">
    <property type="entry name" value="TonB_dep_Rec_b-barrel"/>
    <property type="match status" value="1"/>
</dbReference>
<evidence type="ECO:0000256" key="7">
    <source>
        <dbReference type="ARBA" id="ARBA00023004"/>
    </source>
</evidence>
<keyword evidence="11 12" id="KW-0998">Cell outer membrane</keyword>
<keyword evidence="3 12" id="KW-1134">Transmembrane beta strand</keyword>
<dbReference type="Gene3D" id="2.40.170.20">
    <property type="entry name" value="TonB-dependent receptor, beta-barrel domain"/>
    <property type="match status" value="1"/>
</dbReference>
<evidence type="ECO:0000256" key="14">
    <source>
        <dbReference type="RuleBase" id="RU003357"/>
    </source>
</evidence>
<dbReference type="KEGG" id="ncb:C0V82_05710"/>
<evidence type="ECO:0000256" key="4">
    <source>
        <dbReference type="ARBA" id="ARBA00022496"/>
    </source>
</evidence>
<dbReference type="InterPro" id="IPR010917">
    <property type="entry name" value="TonB_rcpt_CS"/>
</dbReference>
<accession>A0A2K9NC77</accession>
<sequence>MFSHTNGRSASGRHPLALSILLCGAAAIAMPAMGQQAPAPSSGAMLEEIIVSARKRDETLKDVPFSINAMSADSMKDAGATNIEDVSRSIVGLSIQNLGPGQSQVAIRGISAGQIVRDQPGVKEQVGVYLDESVISLSLFTPDLDLYDLGRVEVLRGPQGTLYGSGSLSGTIRYITNKPAQGTQEGTTELSVEQIDGGGTGYSAKAMVNVPVTDTLALRAVGYGTRYAGFIDAIQPNGSVKKDVNDGFRTGLRLSLGWQPTENVTITPRVVYQEIEANGFNREDDFNILANELVTTGNRLFQFGKRQQFTQLEEKFKDKFMLADLTVEVDLGAVTATSVTSVTDRDLLVYRDASQLTGSITGQPGVLSATGLSKQVYTLDTPLSDETDVKVFTQEARLASNGDGPFQWVAGAFYSKIDRKYAQTLNVDGFEAITGIDSNGPNAQNGLDELYWSRIPYDFKQVALFGEGSYDLTEQLSATLGLRYFDFKEKRTLNFDGIFADRAQGVKGETSSNGFSPRAILSYDATEDVTVNAQVSKGFRLGGINDPLNLPLCSATDRTTFGGRNNFGNESVWNYEMGAKVSFGGGRGSLNIAGYYTDISNLQVTLDAGTCSSRIIFNADARTRGTEAEFSYQLTDAFNLSLSGSFNDSEFTETVTSRGAAGAASVVGGIKKGNRLPTVPRYQFSAQTKWEDDIGNDLTGFAIGTFQHIGSRFTQAVDQDPAAVGTFTRIPIGTQPSSSFTFDPKLPSYSSVNLRFGVKKDEWEMAGYVNNLFDENAKLSLDRERGFRARVAYQVAKPRTFGAQVSTKF</sequence>
<dbReference type="InterPro" id="IPR000531">
    <property type="entry name" value="Beta-barrel_TonB"/>
</dbReference>
<keyword evidence="15" id="KW-0675">Receptor</keyword>
<evidence type="ECO:0000256" key="10">
    <source>
        <dbReference type="ARBA" id="ARBA00023136"/>
    </source>
</evidence>
<proteinExistence type="inferred from homology"/>
<evidence type="ECO:0000256" key="9">
    <source>
        <dbReference type="ARBA" id="ARBA00023077"/>
    </source>
</evidence>
<name>A0A2K9NC77_9PROT</name>
<evidence type="ECO:0000256" key="5">
    <source>
        <dbReference type="ARBA" id="ARBA00022692"/>
    </source>
</evidence>
<dbReference type="PROSITE" id="PS52016">
    <property type="entry name" value="TONB_DEPENDENT_REC_3"/>
    <property type="match status" value="1"/>
</dbReference>
<dbReference type="InterPro" id="IPR012910">
    <property type="entry name" value="Plug_dom"/>
</dbReference>
<dbReference type="PANTHER" id="PTHR32552">
    <property type="entry name" value="FERRICHROME IRON RECEPTOR-RELATED"/>
    <property type="match status" value="1"/>
</dbReference>
<dbReference type="Pfam" id="PF07715">
    <property type="entry name" value="Plug"/>
    <property type="match status" value="1"/>
</dbReference>
<dbReference type="OrthoDB" id="9760333at2"/>
<gene>
    <name evidence="15" type="ORF">C0V82_05710</name>
</gene>
<dbReference type="CDD" id="cd01347">
    <property type="entry name" value="ligand_gated_channel"/>
    <property type="match status" value="1"/>
</dbReference>
<keyword evidence="2 12" id="KW-0813">Transport</keyword>
<evidence type="ECO:0000256" key="11">
    <source>
        <dbReference type="ARBA" id="ARBA00023237"/>
    </source>
</evidence>
<keyword evidence="10 12" id="KW-0472">Membrane</keyword>
<dbReference type="GO" id="GO:0009279">
    <property type="term" value="C:cell outer membrane"/>
    <property type="evidence" value="ECO:0007669"/>
    <property type="project" value="UniProtKB-SubCell"/>
</dbReference>
<protein>
    <submittedName>
        <fullName evidence="15">TonB-dependent receptor</fullName>
    </submittedName>
</protein>
<organism evidence="15 16">
    <name type="scientific">Niveispirillum cyanobacteriorum</name>
    <dbReference type="NCBI Taxonomy" id="1612173"/>
    <lineage>
        <taxon>Bacteria</taxon>
        <taxon>Pseudomonadati</taxon>
        <taxon>Pseudomonadota</taxon>
        <taxon>Alphaproteobacteria</taxon>
        <taxon>Rhodospirillales</taxon>
        <taxon>Azospirillaceae</taxon>
        <taxon>Niveispirillum</taxon>
    </lineage>
</organism>
<keyword evidence="6" id="KW-0732">Signal</keyword>
<keyword evidence="9 14" id="KW-0798">TonB box</keyword>
<keyword evidence="16" id="KW-1185">Reference proteome</keyword>
<dbReference type="Proteomes" id="UP000234752">
    <property type="component" value="Chromosome eg_1"/>
</dbReference>
<dbReference type="GO" id="GO:0006826">
    <property type="term" value="P:iron ion transport"/>
    <property type="evidence" value="ECO:0007669"/>
    <property type="project" value="UniProtKB-KW"/>
</dbReference>
<comment type="subcellular location">
    <subcellularLocation>
        <location evidence="1 12">Cell outer membrane</location>
        <topology evidence="1 12">Multi-pass membrane protein</topology>
    </subcellularLocation>
</comment>
<keyword evidence="5 12" id="KW-0812">Transmembrane</keyword>
<evidence type="ECO:0000256" key="1">
    <source>
        <dbReference type="ARBA" id="ARBA00004571"/>
    </source>
</evidence>
<keyword evidence="4" id="KW-0410">Iron transport</keyword>
<feature type="short sequence motif" description="TonB C-terminal box" evidence="13">
    <location>
        <begin position="792"/>
        <end position="809"/>
    </location>
</feature>
<reference evidence="15 16" key="1">
    <citation type="submission" date="2017-12" db="EMBL/GenBank/DDBJ databases">
        <title>Genomes of bacteria within cyanobacterial aggregates.</title>
        <authorList>
            <person name="Cai H."/>
        </authorList>
    </citation>
    <scope>NUCLEOTIDE SEQUENCE [LARGE SCALE GENOMIC DNA]</scope>
    <source>
        <strain evidence="15 16">TH16</strain>
    </source>
</reference>
<keyword evidence="7" id="KW-0408">Iron</keyword>
<dbReference type="EMBL" id="CP025611">
    <property type="protein sequence ID" value="AUN29775.1"/>
    <property type="molecule type" value="Genomic_DNA"/>
</dbReference>
<evidence type="ECO:0000256" key="2">
    <source>
        <dbReference type="ARBA" id="ARBA00022448"/>
    </source>
</evidence>